<keyword evidence="6" id="KW-1185">Reference proteome</keyword>
<accession>A0A1H3RRQ9</accession>
<dbReference type="Proteomes" id="UP000242415">
    <property type="component" value="Unassembled WGS sequence"/>
</dbReference>
<evidence type="ECO:0000256" key="1">
    <source>
        <dbReference type="ARBA" id="ARBA00022676"/>
    </source>
</evidence>
<dbReference type="PANTHER" id="PTHR12526:SF595">
    <property type="entry name" value="BLL5217 PROTEIN"/>
    <property type="match status" value="1"/>
</dbReference>
<dbReference type="PANTHER" id="PTHR12526">
    <property type="entry name" value="GLYCOSYLTRANSFERASE"/>
    <property type="match status" value="1"/>
</dbReference>
<reference evidence="6" key="1">
    <citation type="submission" date="2016-10" db="EMBL/GenBank/DDBJ databases">
        <authorList>
            <person name="Varghese N."/>
            <person name="Submissions S."/>
        </authorList>
    </citation>
    <scope>NUCLEOTIDE SEQUENCE [LARGE SCALE GENOMIC DNA]</scope>
    <source>
        <strain evidence="6">DSM 45245</strain>
    </source>
</reference>
<name>A0A1H3RRQ9_9ACTN</name>
<proteinExistence type="predicted"/>
<feature type="domain" description="Glycosyltransferase subfamily 4-like N-terminal" evidence="4">
    <location>
        <begin position="31"/>
        <end position="156"/>
    </location>
</feature>
<evidence type="ECO:0000259" key="4">
    <source>
        <dbReference type="Pfam" id="PF13439"/>
    </source>
</evidence>
<dbReference type="Gene3D" id="3.40.50.2000">
    <property type="entry name" value="Glycogen Phosphorylase B"/>
    <property type="match status" value="2"/>
</dbReference>
<dbReference type="Pfam" id="PF13439">
    <property type="entry name" value="Glyco_transf_4"/>
    <property type="match status" value="1"/>
</dbReference>
<dbReference type="AlphaFoldDB" id="A0A1H3RRQ9"/>
<keyword evidence="2 5" id="KW-0808">Transferase</keyword>
<dbReference type="Pfam" id="PF00534">
    <property type="entry name" value="Glycos_transf_1"/>
    <property type="match status" value="1"/>
</dbReference>
<organism evidence="5 6">
    <name type="scientific">Micromonospora pattaloongensis</name>
    <dbReference type="NCBI Taxonomy" id="405436"/>
    <lineage>
        <taxon>Bacteria</taxon>
        <taxon>Bacillati</taxon>
        <taxon>Actinomycetota</taxon>
        <taxon>Actinomycetes</taxon>
        <taxon>Micromonosporales</taxon>
        <taxon>Micromonosporaceae</taxon>
        <taxon>Micromonospora</taxon>
    </lineage>
</organism>
<sequence>MHDIPSRQDDARPLRIAMIVPPYYELPPPSYGGVEQVCAALVDALVARGNEVTLFGAGSRTGTSANFVSTIQQPQADRLGESMPELVHLARVDRLIEDDSFDVVHDHTVVGPLAAAQRRVPTVVTVHNAPSGELGEYLRHIDRAVALVAISYAQRRVGAGLPWAATVYNGLAAGVRPKSAPTPGGPALWLARFSEAKGPDLAIAACRAAGVPLVLAGKASEPREQRYLDEMIRPMLGPDVELLISPSRERCWQLLAQARCLLMPIRWEEPFGMVLLEAMAAGTPVVALRRGAIPEVVVHGETGLICDRPEELPGAIEQVALTDPQVCARHVRTNFSPDVMAMRYERIYRHWRRTVPPMRTHTERAAQRALAGERVR</sequence>
<dbReference type="CDD" id="cd03802">
    <property type="entry name" value="GT4_AviGT4-like"/>
    <property type="match status" value="1"/>
</dbReference>
<dbReference type="InterPro" id="IPR028098">
    <property type="entry name" value="Glyco_trans_4-like_N"/>
</dbReference>
<dbReference type="EMBL" id="FNPH01000009">
    <property type="protein sequence ID" value="SDZ28290.1"/>
    <property type="molecule type" value="Genomic_DNA"/>
</dbReference>
<dbReference type="GO" id="GO:0016757">
    <property type="term" value="F:glycosyltransferase activity"/>
    <property type="evidence" value="ECO:0007669"/>
    <property type="project" value="UniProtKB-KW"/>
</dbReference>
<dbReference type="SUPFAM" id="SSF53756">
    <property type="entry name" value="UDP-Glycosyltransferase/glycogen phosphorylase"/>
    <property type="match status" value="1"/>
</dbReference>
<protein>
    <submittedName>
        <fullName evidence="5">Glycosyltransferase involved in cell wall bisynthesis</fullName>
    </submittedName>
</protein>
<gene>
    <name evidence="5" type="ORF">SAMN05444365_10927</name>
</gene>
<keyword evidence="1" id="KW-0328">Glycosyltransferase</keyword>
<dbReference type="STRING" id="405436.SAMN05444365_10927"/>
<evidence type="ECO:0000313" key="5">
    <source>
        <dbReference type="EMBL" id="SDZ28290.1"/>
    </source>
</evidence>
<evidence type="ECO:0000259" key="3">
    <source>
        <dbReference type="Pfam" id="PF00534"/>
    </source>
</evidence>
<feature type="domain" description="Glycosyl transferase family 1" evidence="3">
    <location>
        <begin position="188"/>
        <end position="319"/>
    </location>
</feature>
<dbReference type="InterPro" id="IPR001296">
    <property type="entry name" value="Glyco_trans_1"/>
</dbReference>
<evidence type="ECO:0000313" key="6">
    <source>
        <dbReference type="Proteomes" id="UP000242415"/>
    </source>
</evidence>
<evidence type="ECO:0000256" key="2">
    <source>
        <dbReference type="ARBA" id="ARBA00022679"/>
    </source>
</evidence>